<evidence type="ECO:0000313" key="2">
    <source>
        <dbReference type="Proteomes" id="UP001305647"/>
    </source>
</evidence>
<dbReference type="EMBL" id="MU863655">
    <property type="protein sequence ID" value="KAK4098770.1"/>
    <property type="molecule type" value="Genomic_DNA"/>
</dbReference>
<reference evidence="1" key="2">
    <citation type="submission" date="2023-05" db="EMBL/GenBank/DDBJ databases">
        <authorList>
            <consortium name="Lawrence Berkeley National Laboratory"/>
            <person name="Steindorff A."/>
            <person name="Hensen N."/>
            <person name="Bonometti L."/>
            <person name="Westerberg I."/>
            <person name="Brannstrom I.O."/>
            <person name="Guillou S."/>
            <person name="Cros-Aarteil S."/>
            <person name="Calhoun S."/>
            <person name="Haridas S."/>
            <person name="Kuo A."/>
            <person name="Mondo S."/>
            <person name="Pangilinan J."/>
            <person name="Riley R."/>
            <person name="Labutti K."/>
            <person name="Andreopoulos B."/>
            <person name="Lipzen A."/>
            <person name="Chen C."/>
            <person name="Yanf M."/>
            <person name="Daum C."/>
            <person name="Ng V."/>
            <person name="Clum A."/>
            <person name="Ohm R."/>
            <person name="Martin F."/>
            <person name="Silar P."/>
            <person name="Natvig D."/>
            <person name="Lalanne C."/>
            <person name="Gautier V."/>
            <person name="Ament-Velasquez S.L."/>
            <person name="Kruys A."/>
            <person name="Hutchinson M.I."/>
            <person name="Powell A.J."/>
            <person name="Barry K."/>
            <person name="Miller A.N."/>
            <person name="Grigoriev I.V."/>
            <person name="Debuchy R."/>
            <person name="Gladieux P."/>
            <person name="Thoren M.H."/>
            <person name="Johannesson H."/>
        </authorList>
    </citation>
    <scope>NUCLEOTIDE SEQUENCE</scope>
    <source>
        <strain evidence="1">CBS 757.83</strain>
    </source>
</reference>
<protein>
    <submittedName>
        <fullName evidence="1">Uncharacterized protein</fullName>
    </submittedName>
</protein>
<gene>
    <name evidence="1" type="ORF">N658DRAFT_208972</name>
</gene>
<proteinExistence type="predicted"/>
<comment type="caution">
    <text evidence="1">The sequence shown here is derived from an EMBL/GenBank/DDBJ whole genome shotgun (WGS) entry which is preliminary data.</text>
</comment>
<accession>A0AAN6SYR6</accession>
<organism evidence="1 2">
    <name type="scientific">Parathielavia hyrcaniae</name>
    <dbReference type="NCBI Taxonomy" id="113614"/>
    <lineage>
        <taxon>Eukaryota</taxon>
        <taxon>Fungi</taxon>
        <taxon>Dikarya</taxon>
        <taxon>Ascomycota</taxon>
        <taxon>Pezizomycotina</taxon>
        <taxon>Sordariomycetes</taxon>
        <taxon>Sordariomycetidae</taxon>
        <taxon>Sordariales</taxon>
        <taxon>Chaetomiaceae</taxon>
        <taxon>Parathielavia</taxon>
    </lineage>
</organism>
<keyword evidence="2" id="KW-1185">Reference proteome</keyword>
<name>A0AAN6SYR6_9PEZI</name>
<sequence>MGRLPPADKLPLALRKNVRDEWDNNKADLEQQLSDLLGTAWTIDIQPNAIWPYHNDGYAKESLGSCLKAYIEGVIYQMKYVSGKYGDDWKSEVNTICSEHVLTMDVEEHEPPRFSYGGCDVLDGKLRILFVGTNLGVNIDYCCQEDALTRALNEAPGDAPLSFVVRMGMRTDYEPKIGDVRKQIAALLGKSDNGDDAVTLSPNFEASFAKLDAAVKAGGNSDVREDWQRTLADFTHRYFDALAYHMKYIKVGEDELVQEGLLEAVSTNEYAFRIVDSLKYDSYCEVDIEDGVLYLQTTASKFGVNIDSVASKLMDRL</sequence>
<dbReference type="Proteomes" id="UP001305647">
    <property type="component" value="Unassembled WGS sequence"/>
</dbReference>
<evidence type="ECO:0000313" key="1">
    <source>
        <dbReference type="EMBL" id="KAK4098770.1"/>
    </source>
</evidence>
<dbReference type="AlphaFoldDB" id="A0AAN6SYR6"/>
<reference evidence="1" key="1">
    <citation type="journal article" date="2023" name="Mol. Phylogenet. Evol.">
        <title>Genome-scale phylogeny and comparative genomics of the fungal order Sordariales.</title>
        <authorList>
            <person name="Hensen N."/>
            <person name="Bonometti L."/>
            <person name="Westerberg I."/>
            <person name="Brannstrom I.O."/>
            <person name="Guillou S."/>
            <person name="Cros-Aarteil S."/>
            <person name="Calhoun S."/>
            <person name="Haridas S."/>
            <person name="Kuo A."/>
            <person name="Mondo S."/>
            <person name="Pangilinan J."/>
            <person name="Riley R."/>
            <person name="LaButti K."/>
            <person name="Andreopoulos B."/>
            <person name="Lipzen A."/>
            <person name="Chen C."/>
            <person name="Yan M."/>
            <person name="Daum C."/>
            <person name="Ng V."/>
            <person name="Clum A."/>
            <person name="Steindorff A."/>
            <person name="Ohm R.A."/>
            <person name="Martin F."/>
            <person name="Silar P."/>
            <person name="Natvig D.O."/>
            <person name="Lalanne C."/>
            <person name="Gautier V."/>
            <person name="Ament-Velasquez S.L."/>
            <person name="Kruys A."/>
            <person name="Hutchinson M.I."/>
            <person name="Powell A.J."/>
            <person name="Barry K."/>
            <person name="Miller A.N."/>
            <person name="Grigoriev I.V."/>
            <person name="Debuchy R."/>
            <person name="Gladieux P."/>
            <person name="Hiltunen Thoren M."/>
            <person name="Johannesson H."/>
        </authorList>
    </citation>
    <scope>NUCLEOTIDE SEQUENCE</scope>
    <source>
        <strain evidence="1">CBS 757.83</strain>
    </source>
</reference>